<gene>
    <name evidence="2" type="ORF">GL300_17470</name>
</gene>
<dbReference type="Proteomes" id="UP000449846">
    <property type="component" value="Unassembled WGS sequence"/>
</dbReference>
<dbReference type="InterPro" id="IPR008995">
    <property type="entry name" value="Mo/tungstate-bd_C_term_dom"/>
</dbReference>
<dbReference type="EMBL" id="WMIG01000012">
    <property type="protein sequence ID" value="MTH61004.1"/>
    <property type="molecule type" value="Genomic_DNA"/>
</dbReference>
<protein>
    <submittedName>
        <fullName evidence="2">TOBE domain-containing protein</fullName>
    </submittedName>
</protein>
<comment type="caution">
    <text evidence="2">The sequence shown here is derived from an EMBL/GenBank/DDBJ whole genome shotgun (WGS) entry which is preliminary data.</text>
</comment>
<dbReference type="RefSeq" id="WP_155040943.1">
    <property type="nucleotide sequence ID" value="NZ_JBHGCD010000021.1"/>
</dbReference>
<dbReference type="GO" id="GO:0005524">
    <property type="term" value="F:ATP binding"/>
    <property type="evidence" value="ECO:0007669"/>
    <property type="project" value="InterPro"/>
</dbReference>
<dbReference type="GO" id="GO:0043190">
    <property type="term" value="C:ATP-binding cassette (ABC) transporter complex"/>
    <property type="evidence" value="ECO:0007669"/>
    <property type="project" value="InterPro"/>
</dbReference>
<dbReference type="AlphaFoldDB" id="A0A844HRF3"/>
<evidence type="ECO:0000313" key="2">
    <source>
        <dbReference type="EMBL" id="MTH61004.1"/>
    </source>
</evidence>
<accession>A0A844HRF3</accession>
<dbReference type="InterPro" id="IPR013611">
    <property type="entry name" value="Transp-assoc_OB_typ2"/>
</dbReference>
<evidence type="ECO:0000259" key="1">
    <source>
        <dbReference type="Pfam" id="PF08402"/>
    </source>
</evidence>
<sequence length="59" mass="6522">MLLVERLGSDTKVYTSVEQVGPILARLNGNVALQRGEPIALRFDPEHMHFFAQSGRALA</sequence>
<dbReference type="GO" id="GO:0022857">
    <property type="term" value="F:transmembrane transporter activity"/>
    <property type="evidence" value="ECO:0007669"/>
    <property type="project" value="InterPro"/>
</dbReference>
<reference evidence="2 3" key="1">
    <citation type="submission" date="2019-11" db="EMBL/GenBank/DDBJ databases">
        <authorList>
            <person name="Dong K."/>
        </authorList>
    </citation>
    <scope>NUCLEOTIDE SEQUENCE [LARGE SCALE GENOMIC DNA]</scope>
    <source>
        <strain evidence="2 3">NBRC 112902</strain>
    </source>
</reference>
<dbReference type="Pfam" id="PF08402">
    <property type="entry name" value="TOBE_2"/>
    <property type="match status" value="1"/>
</dbReference>
<dbReference type="Gene3D" id="2.40.50.100">
    <property type="match status" value="1"/>
</dbReference>
<dbReference type="Gene3D" id="2.40.50.140">
    <property type="entry name" value="Nucleic acid-binding proteins"/>
    <property type="match status" value="1"/>
</dbReference>
<keyword evidence="3" id="KW-1185">Reference proteome</keyword>
<organism evidence="2 3">
    <name type="scientific">Paracoccus litorisediminis</name>
    <dbReference type="NCBI Taxonomy" id="2006130"/>
    <lineage>
        <taxon>Bacteria</taxon>
        <taxon>Pseudomonadati</taxon>
        <taxon>Pseudomonadota</taxon>
        <taxon>Alphaproteobacteria</taxon>
        <taxon>Rhodobacterales</taxon>
        <taxon>Paracoccaceae</taxon>
        <taxon>Paracoccus</taxon>
    </lineage>
</organism>
<feature type="domain" description="Transport-associated OB type 2" evidence="1">
    <location>
        <begin position="4"/>
        <end position="51"/>
    </location>
</feature>
<dbReference type="InterPro" id="IPR012340">
    <property type="entry name" value="NA-bd_OB-fold"/>
</dbReference>
<proteinExistence type="predicted"/>
<name>A0A844HRF3_9RHOB</name>
<evidence type="ECO:0000313" key="3">
    <source>
        <dbReference type="Proteomes" id="UP000449846"/>
    </source>
</evidence>
<dbReference type="OrthoDB" id="8251320at2"/>
<dbReference type="SUPFAM" id="SSF50331">
    <property type="entry name" value="MOP-like"/>
    <property type="match status" value="1"/>
</dbReference>